<keyword evidence="1" id="KW-0812">Transmembrane</keyword>
<protein>
    <submittedName>
        <fullName evidence="2">YesL family protein</fullName>
    </submittedName>
</protein>
<accession>A0A9X4AJ42</accession>
<evidence type="ECO:0000313" key="2">
    <source>
        <dbReference type="EMBL" id="MDC3419948.1"/>
    </source>
</evidence>
<feature type="transmembrane region" description="Helical" evidence="1">
    <location>
        <begin position="20"/>
        <end position="43"/>
    </location>
</feature>
<evidence type="ECO:0000256" key="1">
    <source>
        <dbReference type="SAM" id="Phobius"/>
    </source>
</evidence>
<proteinExistence type="predicted"/>
<evidence type="ECO:0000313" key="3">
    <source>
        <dbReference type="Proteomes" id="UP001145072"/>
    </source>
</evidence>
<sequence length="208" mass="23888">MPTSNLFSYLYSMCEGFTRLVYVNLLWILFSVIGLLLFGIGPATSAMFTVIRKWVVGQEDINVFQTFWQAYKQDFWKANAIMWILVLGAYLLYIDFLFIGNFGGLVTTLLSGLLLFFTLLYLLILVYIYPIFVSFKLKPLQYVKYAIHFGLSSPMSMLTIIGTALFMYYLIIFIPAVFPFFSGSVISFVIMKQAKQIIKKIENKHATA</sequence>
<dbReference type="Proteomes" id="UP001145072">
    <property type="component" value="Unassembled WGS sequence"/>
</dbReference>
<dbReference type="RefSeq" id="WP_259870590.1">
    <property type="nucleotide sequence ID" value="NZ_JAMQJZ010000003.1"/>
</dbReference>
<feature type="transmembrane region" description="Helical" evidence="1">
    <location>
        <begin position="167"/>
        <end position="190"/>
    </location>
</feature>
<name>A0A9X4AJ42_9BACI</name>
<gene>
    <name evidence="2" type="ORF">NC661_06140</name>
</gene>
<dbReference type="InterPro" id="IPR006938">
    <property type="entry name" value="DUF624"/>
</dbReference>
<dbReference type="Pfam" id="PF04854">
    <property type="entry name" value="DUF624"/>
    <property type="match status" value="1"/>
</dbReference>
<dbReference type="AlphaFoldDB" id="A0A9X4AJ42"/>
<keyword evidence="1" id="KW-1133">Transmembrane helix</keyword>
<comment type="caution">
    <text evidence="2">The sequence shown here is derived from an EMBL/GenBank/DDBJ whole genome shotgun (WGS) entry which is preliminary data.</text>
</comment>
<organism evidence="2 3">
    <name type="scientific">Aquibacillus koreensis</name>
    <dbReference type="NCBI Taxonomy" id="279446"/>
    <lineage>
        <taxon>Bacteria</taxon>
        <taxon>Bacillati</taxon>
        <taxon>Bacillota</taxon>
        <taxon>Bacilli</taxon>
        <taxon>Bacillales</taxon>
        <taxon>Bacillaceae</taxon>
        <taxon>Aquibacillus</taxon>
    </lineage>
</organism>
<feature type="transmembrane region" description="Helical" evidence="1">
    <location>
        <begin position="142"/>
        <end position="161"/>
    </location>
</feature>
<reference evidence="2" key="1">
    <citation type="submission" date="2022-06" db="EMBL/GenBank/DDBJ databases">
        <title>Aquibacillus sp. a new bacterium isolated from soil saline samples.</title>
        <authorList>
            <person name="Galisteo C."/>
            <person name="De La Haba R."/>
            <person name="Sanchez-Porro C."/>
            <person name="Ventosa A."/>
        </authorList>
    </citation>
    <scope>NUCLEOTIDE SEQUENCE</scope>
    <source>
        <strain evidence="2">JCM 12387</strain>
    </source>
</reference>
<keyword evidence="3" id="KW-1185">Reference proteome</keyword>
<feature type="transmembrane region" description="Helical" evidence="1">
    <location>
        <begin position="105"/>
        <end position="130"/>
    </location>
</feature>
<feature type="transmembrane region" description="Helical" evidence="1">
    <location>
        <begin position="80"/>
        <end position="99"/>
    </location>
</feature>
<dbReference type="EMBL" id="JAMQJZ010000003">
    <property type="protein sequence ID" value="MDC3419948.1"/>
    <property type="molecule type" value="Genomic_DNA"/>
</dbReference>
<keyword evidence="1" id="KW-0472">Membrane</keyword>